<protein>
    <recommendedName>
        <fullName evidence="5">Apple domain-containing protein</fullName>
    </recommendedName>
</protein>
<proteinExistence type="predicted"/>
<evidence type="ECO:0000313" key="4">
    <source>
        <dbReference type="Proteomes" id="UP000319257"/>
    </source>
</evidence>
<sequence length="319" mass="32868">MSAFNQEGKEAYHAGLEVATTPNKHSPSPPLAMATSPNHHQQMPGQQQQQQQYPMMQESGVGTFPGGSPPPMSAYPYDHPPSHPAYSTMGDQRAQNGGAFAGAEGPAKREPTIMGLRPATFFLSLALLVAVVVAAVGGGVGGSVAVQNARRDGIAEGLAQAMANGSASASATVTLTTTVSAGSTSQPSSSSSSNNNAVVDPPTKGKLKLDCPGLDGSKQIINIKERSYTFDVICGADYNGKAIDIAAITTYSLHDCMQACAMYNVKYGSESPCIAAAFNTDLTGSVAANFGTCFIKNATGTQVKKDVSNNVGVRLSATT</sequence>
<dbReference type="EMBL" id="SKBQ01000010">
    <property type="protein sequence ID" value="TPX18657.1"/>
    <property type="molecule type" value="Genomic_DNA"/>
</dbReference>
<feature type="region of interest" description="Disordered" evidence="1">
    <location>
        <begin position="20"/>
        <end position="52"/>
    </location>
</feature>
<feature type="compositionally biased region" description="Low complexity" evidence="1">
    <location>
        <begin position="41"/>
        <end position="52"/>
    </location>
</feature>
<reference evidence="3 4" key="1">
    <citation type="submission" date="2019-06" db="EMBL/GenBank/DDBJ databases">
        <title>Draft genome sequence of the filamentous fungus Phialemoniopsis curvata isolated from diesel fuel.</title>
        <authorList>
            <person name="Varaljay V.A."/>
            <person name="Lyon W.J."/>
            <person name="Crouch A.L."/>
            <person name="Drake C.E."/>
            <person name="Hollomon J.M."/>
            <person name="Nadeau L.J."/>
            <person name="Nunn H.S."/>
            <person name="Stevenson B.S."/>
            <person name="Bojanowski C.L."/>
            <person name="Crookes-Goodson W.J."/>
        </authorList>
    </citation>
    <scope>NUCLEOTIDE SEQUENCE [LARGE SCALE GENOMIC DNA]</scope>
    <source>
        <strain evidence="3 4">D216</strain>
    </source>
</reference>
<keyword evidence="4" id="KW-1185">Reference proteome</keyword>
<evidence type="ECO:0000313" key="3">
    <source>
        <dbReference type="EMBL" id="TPX18657.1"/>
    </source>
</evidence>
<comment type="caution">
    <text evidence="3">The sequence shown here is derived from an EMBL/GenBank/DDBJ whole genome shotgun (WGS) entry which is preliminary data.</text>
</comment>
<feature type="region of interest" description="Disordered" evidence="1">
    <location>
        <begin position="180"/>
        <end position="201"/>
    </location>
</feature>
<name>A0A507BFH0_9PEZI</name>
<dbReference type="GeneID" id="41969961"/>
<dbReference type="STRING" id="1093900.A0A507BFH0"/>
<dbReference type="InParanoid" id="A0A507BFH0"/>
<dbReference type="Proteomes" id="UP000319257">
    <property type="component" value="Unassembled WGS sequence"/>
</dbReference>
<organism evidence="3 4">
    <name type="scientific">Thyridium curvatum</name>
    <dbReference type="NCBI Taxonomy" id="1093900"/>
    <lineage>
        <taxon>Eukaryota</taxon>
        <taxon>Fungi</taxon>
        <taxon>Dikarya</taxon>
        <taxon>Ascomycota</taxon>
        <taxon>Pezizomycotina</taxon>
        <taxon>Sordariomycetes</taxon>
        <taxon>Sordariomycetidae</taxon>
        <taxon>Thyridiales</taxon>
        <taxon>Thyridiaceae</taxon>
        <taxon>Thyridium</taxon>
    </lineage>
</organism>
<evidence type="ECO:0000256" key="1">
    <source>
        <dbReference type="SAM" id="MobiDB-lite"/>
    </source>
</evidence>
<evidence type="ECO:0000256" key="2">
    <source>
        <dbReference type="SAM" id="Phobius"/>
    </source>
</evidence>
<feature type="compositionally biased region" description="Low complexity" evidence="1">
    <location>
        <begin position="180"/>
        <end position="193"/>
    </location>
</feature>
<keyword evidence="2" id="KW-0812">Transmembrane</keyword>
<dbReference type="OrthoDB" id="5358884at2759"/>
<feature type="transmembrane region" description="Helical" evidence="2">
    <location>
        <begin position="119"/>
        <end position="141"/>
    </location>
</feature>
<keyword evidence="2" id="KW-0472">Membrane</keyword>
<gene>
    <name evidence="3" type="ORF">E0L32_002514</name>
</gene>
<dbReference type="RefSeq" id="XP_031000368.1">
    <property type="nucleotide sequence ID" value="XM_031136712.1"/>
</dbReference>
<dbReference type="AlphaFoldDB" id="A0A507BFH0"/>
<accession>A0A507BFH0</accession>
<keyword evidence="2" id="KW-1133">Transmembrane helix</keyword>
<evidence type="ECO:0008006" key="5">
    <source>
        <dbReference type="Google" id="ProtNLM"/>
    </source>
</evidence>